<name>A0A9Q1KR73_9CARY</name>
<protein>
    <submittedName>
        <fullName evidence="2">Uncharacterized protein</fullName>
    </submittedName>
</protein>
<gene>
    <name evidence="2" type="ORF">Cgig2_031664</name>
</gene>
<dbReference type="OrthoDB" id="3257095at2759"/>
<dbReference type="Proteomes" id="UP001153076">
    <property type="component" value="Unassembled WGS sequence"/>
</dbReference>
<comment type="caution">
    <text evidence="2">The sequence shown here is derived from an EMBL/GenBank/DDBJ whole genome shotgun (WGS) entry which is preliminary data.</text>
</comment>
<dbReference type="AlphaFoldDB" id="A0A9Q1KR73"/>
<keyword evidence="3" id="KW-1185">Reference proteome</keyword>
<accession>A0A9Q1KR73</accession>
<feature type="region of interest" description="Disordered" evidence="1">
    <location>
        <begin position="1"/>
        <end position="23"/>
    </location>
</feature>
<organism evidence="2 3">
    <name type="scientific">Carnegiea gigantea</name>
    <dbReference type="NCBI Taxonomy" id="171969"/>
    <lineage>
        <taxon>Eukaryota</taxon>
        <taxon>Viridiplantae</taxon>
        <taxon>Streptophyta</taxon>
        <taxon>Embryophyta</taxon>
        <taxon>Tracheophyta</taxon>
        <taxon>Spermatophyta</taxon>
        <taxon>Magnoliopsida</taxon>
        <taxon>eudicotyledons</taxon>
        <taxon>Gunneridae</taxon>
        <taxon>Pentapetalae</taxon>
        <taxon>Caryophyllales</taxon>
        <taxon>Cactineae</taxon>
        <taxon>Cactaceae</taxon>
        <taxon>Cactoideae</taxon>
        <taxon>Echinocereeae</taxon>
        <taxon>Carnegiea</taxon>
    </lineage>
</organism>
<evidence type="ECO:0000256" key="1">
    <source>
        <dbReference type="SAM" id="MobiDB-lite"/>
    </source>
</evidence>
<evidence type="ECO:0000313" key="2">
    <source>
        <dbReference type="EMBL" id="KAJ8447610.1"/>
    </source>
</evidence>
<reference evidence="2" key="1">
    <citation type="submission" date="2022-04" db="EMBL/GenBank/DDBJ databases">
        <title>Carnegiea gigantea Genome sequencing and assembly v2.</title>
        <authorList>
            <person name="Copetti D."/>
            <person name="Sanderson M.J."/>
            <person name="Burquez A."/>
            <person name="Wojciechowski M.F."/>
        </authorList>
    </citation>
    <scope>NUCLEOTIDE SEQUENCE</scope>
    <source>
        <strain evidence="2">SGP5-SGP5p</strain>
        <tissue evidence="2">Aerial part</tissue>
    </source>
</reference>
<sequence length="155" mass="17576">MQRRILATSDDLEKSMGSSHQPLLDHHQVADDRDRVISDDSRLQELGYKPELSRSLSYAISLSSITIGNIEFCSDVFDNIGANGDNNTIQHGPNIRWACNYGVRMAHCWNHDYDCGLVNGRDLLCFSDFCWALFLECKALWHALGPICFMDHRLG</sequence>
<evidence type="ECO:0000313" key="3">
    <source>
        <dbReference type="Proteomes" id="UP001153076"/>
    </source>
</evidence>
<proteinExistence type="predicted"/>
<dbReference type="EMBL" id="JAKOGI010000036">
    <property type="protein sequence ID" value="KAJ8447610.1"/>
    <property type="molecule type" value="Genomic_DNA"/>
</dbReference>